<dbReference type="InterPro" id="IPR011991">
    <property type="entry name" value="ArsR-like_HTH"/>
</dbReference>
<accession>A0A919AUN3</accession>
<dbReference type="GO" id="GO:0003700">
    <property type="term" value="F:DNA-binding transcription factor activity"/>
    <property type="evidence" value="ECO:0007669"/>
    <property type="project" value="InterPro"/>
</dbReference>
<dbReference type="EMBL" id="BNBD01000001">
    <property type="protein sequence ID" value="GHF25765.1"/>
    <property type="molecule type" value="Genomic_DNA"/>
</dbReference>
<dbReference type="InterPro" id="IPR001845">
    <property type="entry name" value="HTH_ArsR_DNA-bd_dom"/>
</dbReference>
<dbReference type="PROSITE" id="PS50987">
    <property type="entry name" value="HTH_ARSR_2"/>
    <property type="match status" value="1"/>
</dbReference>
<dbReference type="PANTHER" id="PTHR43132:SF8">
    <property type="entry name" value="HTH-TYPE TRANSCRIPTIONAL REGULATOR KMTR"/>
    <property type="match status" value="1"/>
</dbReference>
<evidence type="ECO:0000256" key="4">
    <source>
        <dbReference type="SAM" id="MobiDB-lite"/>
    </source>
</evidence>
<dbReference type="PANTHER" id="PTHR43132">
    <property type="entry name" value="ARSENICAL RESISTANCE OPERON REPRESSOR ARSR-RELATED"/>
    <property type="match status" value="1"/>
</dbReference>
<keyword evidence="1" id="KW-0805">Transcription regulation</keyword>
<dbReference type="Pfam" id="PF01022">
    <property type="entry name" value="HTH_5"/>
    <property type="match status" value="1"/>
</dbReference>
<dbReference type="InterPro" id="IPR036390">
    <property type="entry name" value="WH_DNA-bd_sf"/>
</dbReference>
<dbReference type="SUPFAM" id="SSF46785">
    <property type="entry name" value="Winged helix' DNA-binding domain"/>
    <property type="match status" value="1"/>
</dbReference>
<comment type="caution">
    <text evidence="6">The sequence shown here is derived from an EMBL/GenBank/DDBJ whole genome shotgun (WGS) entry which is preliminary data.</text>
</comment>
<gene>
    <name evidence="6" type="ORF">GCM10010218_03080</name>
</gene>
<sequence length="134" mass="14122">MRRLGAVRTRPQEEEEVRVTSTSAGPGDPAPEVLQEAAAVFGLLASPVRLHILWLLAQGEHNVTSLAERVGHALPAVSQHLGKLRLAGLVDARRAGRHTVYFASDPAVGAMVEQVVGGAGEPSAPPRRLRSATA</sequence>
<dbReference type="GO" id="GO:0003677">
    <property type="term" value="F:DNA binding"/>
    <property type="evidence" value="ECO:0007669"/>
    <property type="project" value="UniProtKB-KW"/>
</dbReference>
<dbReference type="InterPro" id="IPR036388">
    <property type="entry name" value="WH-like_DNA-bd_sf"/>
</dbReference>
<dbReference type="PRINTS" id="PR00778">
    <property type="entry name" value="HTHARSR"/>
</dbReference>
<feature type="region of interest" description="Disordered" evidence="4">
    <location>
        <begin position="1"/>
        <end position="31"/>
    </location>
</feature>
<feature type="domain" description="HTH arsR-type" evidence="5">
    <location>
        <begin position="29"/>
        <end position="123"/>
    </location>
</feature>
<evidence type="ECO:0000259" key="5">
    <source>
        <dbReference type="PROSITE" id="PS50987"/>
    </source>
</evidence>
<reference evidence="6" key="2">
    <citation type="submission" date="2020-09" db="EMBL/GenBank/DDBJ databases">
        <authorList>
            <person name="Sun Q."/>
            <person name="Ohkuma M."/>
        </authorList>
    </citation>
    <scope>NUCLEOTIDE SEQUENCE</scope>
    <source>
        <strain evidence="6">JCM 4059</strain>
    </source>
</reference>
<dbReference type="NCBIfam" id="NF033788">
    <property type="entry name" value="HTH_metalloreg"/>
    <property type="match status" value="1"/>
</dbReference>
<keyword evidence="2" id="KW-0238">DNA-binding</keyword>
<evidence type="ECO:0000313" key="6">
    <source>
        <dbReference type="EMBL" id="GHF25765.1"/>
    </source>
</evidence>
<dbReference type="Proteomes" id="UP000638313">
    <property type="component" value="Unassembled WGS sequence"/>
</dbReference>
<protein>
    <recommendedName>
        <fullName evidence="5">HTH arsR-type domain-containing protein</fullName>
    </recommendedName>
</protein>
<proteinExistence type="predicted"/>
<reference evidence="6" key="1">
    <citation type="journal article" date="2014" name="Int. J. Syst. Evol. Microbiol.">
        <title>Complete genome sequence of Corynebacterium casei LMG S-19264T (=DSM 44701T), isolated from a smear-ripened cheese.</title>
        <authorList>
            <consortium name="US DOE Joint Genome Institute (JGI-PGF)"/>
            <person name="Walter F."/>
            <person name="Albersmeier A."/>
            <person name="Kalinowski J."/>
            <person name="Ruckert C."/>
        </authorList>
    </citation>
    <scope>NUCLEOTIDE SEQUENCE</scope>
    <source>
        <strain evidence="6">JCM 4059</strain>
    </source>
</reference>
<evidence type="ECO:0000256" key="2">
    <source>
        <dbReference type="ARBA" id="ARBA00023125"/>
    </source>
</evidence>
<dbReference type="AlphaFoldDB" id="A0A919AUN3"/>
<keyword evidence="7" id="KW-1185">Reference proteome</keyword>
<keyword evidence="3" id="KW-0804">Transcription</keyword>
<evidence type="ECO:0000256" key="1">
    <source>
        <dbReference type="ARBA" id="ARBA00023015"/>
    </source>
</evidence>
<organism evidence="6 7">
    <name type="scientific">Streptomyces mashuensis</name>
    <dbReference type="NCBI Taxonomy" id="33904"/>
    <lineage>
        <taxon>Bacteria</taxon>
        <taxon>Bacillati</taxon>
        <taxon>Actinomycetota</taxon>
        <taxon>Actinomycetes</taxon>
        <taxon>Kitasatosporales</taxon>
        <taxon>Streptomycetaceae</taxon>
        <taxon>Streptomyces</taxon>
    </lineage>
</organism>
<evidence type="ECO:0000256" key="3">
    <source>
        <dbReference type="ARBA" id="ARBA00023163"/>
    </source>
</evidence>
<dbReference type="CDD" id="cd00090">
    <property type="entry name" value="HTH_ARSR"/>
    <property type="match status" value="1"/>
</dbReference>
<dbReference type="Gene3D" id="1.10.10.10">
    <property type="entry name" value="Winged helix-like DNA-binding domain superfamily/Winged helix DNA-binding domain"/>
    <property type="match status" value="1"/>
</dbReference>
<evidence type="ECO:0000313" key="7">
    <source>
        <dbReference type="Proteomes" id="UP000638313"/>
    </source>
</evidence>
<dbReference type="SMART" id="SM00418">
    <property type="entry name" value="HTH_ARSR"/>
    <property type="match status" value="1"/>
</dbReference>
<dbReference type="InterPro" id="IPR051011">
    <property type="entry name" value="Metal_resp_trans_reg"/>
</dbReference>
<name>A0A919AUN3_9ACTN</name>